<dbReference type="GO" id="GO:0005509">
    <property type="term" value="F:calcium ion binding"/>
    <property type="evidence" value="ECO:0007669"/>
    <property type="project" value="InterPro"/>
</dbReference>
<dbReference type="InterPro" id="IPR018247">
    <property type="entry name" value="EF_Hand_1_Ca_BS"/>
</dbReference>
<sequence>MNVARYQQWDTIELEQILRQLMADIDYDNDGIVSLDEWRRGGLTNIPLLVLLGVDTVRMQKNRKMKKQSECAMMTAFFFATTINIR</sequence>
<dbReference type="PROSITE" id="PS50222">
    <property type="entry name" value="EF_HAND_2"/>
    <property type="match status" value="1"/>
</dbReference>
<dbReference type="InterPro" id="IPR011992">
    <property type="entry name" value="EF-hand-dom_pair"/>
</dbReference>
<name>A0A3P7IYG6_STRVU</name>
<proteinExistence type="predicted"/>
<evidence type="ECO:0000313" key="3">
    <source>
        <dbReference type="EMBL" id="VDM73003.1"/>
    </source>
</evidence>
<protein>
    <recommendedName>
        <fullName evidence="2">EF-hand domain-containing protein</fullName>
    </recommendedName>
</protein>
<dbReference type="EMBL" id="UYYB01028346">
    <property type="protein sequence ID" value="VDM73003.1"/>
    <property type="molecule type" value="Genomic_DNA"/>
</dbReference>
<feature type="domain" description="EF-hand" evidence="2">
    <location>
        <begin position="13"/>
        <end position="48"/>
    </location>
</feature>
<evidence type="ECO:0000313" key="4">
    <source>
        <dbReference type="Proteomes" id="UP000270094"/>
    </source>
</evidence>
<organism evidence="3 4">
    <name type="scientific">Strongylus vulgaris</name>
    <name type="common">Blood worm</name>
    <dbReference type="NCBI Taxonomy" id="40348"/>
    <lineage>
        <taxon>Eukaryota</taxon>
        <taxon>Metazoa</taxon>
        <taxon>Ecdysozoa</taxon>
        <taxon>Nematoda</taxon>
        <taxon>Chromadorea</taxon>
        <taxon>Rhabditida</taxon>
        <taxon>Rhabditina</taxon>
        <taxon>Rhabditomorpha</taxon>
        <taxon>Strongyloidea</taxon>
        <taxon>Strongylidae</taxon>
        <taxon>Strongylus</taxon>
    </lineage>
</organism>
<keyword evidence="1" id="KW-0106">Calcium</keyword>
<evidence type="ECO:0000259" key="2">
    <source>
        <dbReference type="PROSITE" id="PS50222"/>
    </source>
</evidence>
<dbReference type="PROSITE" id="PS00018">
    <property type="entry name" value="EF_HAND_1"/>
    <property type="match status" value="1"/>
</dbReference>
<dbReference type="Proteomes" id="UP000270094">
    <property type="component" value="Unassembled WGS sequence"/>
</dbReference>
<keyword evidence="4" id="KW-1185">Reference proteome</keyword>
<dbReference type="OrthoDB" id="242257at2759"/>
<evidence type="ECO:0000256" key="1">
    <source>
        <dbReference type="ARBA" id="ARBA00022837"/>
    </source>
</evidence>
<gene>
    <name evidence="3" type="ORF">SVUK_LOCUS8001</name>
</gene>
<reference evidence="3 4" key="1">
    <citation type="submission" date="2018-11" db="EMBL/GenBank/DDBJ databases">
        <authorList>
            <consortium name="Pathogen Informatics"/>
        </authorList>
    </citation>
    <scope>NUCLEOTIDE SEQUENCE [LARGE SCALE GENOMIC DNA]</scope>
</reference>
<dbReference type="AlphaFoldDB" id="A0A3P7IYG6"/>
<dbReference type="InterPro" id="IPR002048">
    <property type="entry name" value="EF_hand_dom"/>
</dbReference>
<accession>A0A3P7IYG6</accession>
<dbReference type="SUPFAM" id="SSF47473">
    <property type="entry name" value="EF-hand"/>
    <property type="match status" value="1"/>
</dbReference>